<dbReference type="PANTHER" id="PTHR30349:SF41">
    <property type="entry name" value="INTEGRASE_RECOMBINASE PROTEIN MJ0367-RELATED"/>
    <property type="match status" value="1"/>
</dbReference>
<dbReference type="RefSeq" id="WP_278004338.1">
    <property type="nucleotide sequence ID" value="NZ_JARSBN010000001.1"/>
</dbReference>
<evidence type="ECO:0000256" key="4">
    <source>
        <dbReference type="ARBA" id="ARBA00023172"/>
    </source>
</evidence>
<evidence type="ECO:0000313" key="8">
    <source>
        <dbReference type="EMBL" id="MDG4714878.1"/>
    </source>
</evidence>
<dbReference type="InterPro" id="IPR011010">
    <property type="entry name" value="DNA_brk_join_enz"/>
</dbReference>
<dbReference type="Gene3D" id="1.10.443.10">
    <property type="entry name" value="Intergrase catalytic core"/>
    <property type="match status" value="1"/>
</dbReference>
<dbReference type="PANTHER" id="PTHR30349">
    <property type="entry name" value="PHAGE INTEGRASE-RELATED"/>
    <property type="match status" value="1"/>
</dbReference>
<evidence type="ECO:0000256" key="1">
    <source>
        <dbReference type="ARBA" id="ARBA00008857"/>
    </source>
</evidence>
<feature type="domain" description="Tyr recombinase" evidence="6">
    <location>
        <begin position="197"/>
        <end position="369"/>
    </location>
</feature>
<dbReference type="Pfam" id="PF13495">
    <property type="entry name" value="Phage_int_SAM_4"/>
    <property type="match status" value="1"/>
</dbReference>
<keyword evidence="3 5" id="KW-0238">DNA-binding</keyword>
<evidence type="ECO:0000259" key="7">
    <source>
        <dbReference type="PROSITE" id="PS51900"/>
    </source>
</evidence>
<dbReference type="InterPro" id="IPR002104">
    <property type="entry name" value="Integrase_catalytic"/>
</dbReference>
<comment type="similarity">
    <text evidence="1">Belongs to the 'phage' integrase family.</text>
</comment>
<dbReference type="PROSITE" id="PS50007">
    <property type="entry name" value="PIPLC_X_DOMAIN"/>
    <property type="match status" value="1"/>
</dbReference>
<dbReference type="InterPro" id="IPR050090">
    <property type="entry name" value="Tyrosine_recombinase_XerCD"/>
</dbReference>
<protein>
    <submittedName>
        <fullName evidence="8">Site-specific integrase</fullName>
    </submittedName>
</protein>
<dbReference type="EMBL" id="JARSBN010000001">
    <property type="protein sequence ID" value="MDG4714878.1"/>
    <property type="molecule type" value="Genomic_DNA"/>
</dbReference>
<name>A0ABT6FYL3_9FLAO</name>
<proteinExistence type="inferred from homology"/>
<accession>A0ABT6FYL3</accession>
<evidence type="ECO:0000256" key="5">
    <source>
        <dbReference type="PROSITE-ProRule" id="PRU01248"/>
    </source>
</evidence>
<dbReference type="PROSITE" id="PS51898">
    <property type="entry name" value="TYR_RECOMBINASE"/>
    <property type="match status" value="1"/>
</dbReference>
<keyword evidence="2" id="KW-0229">DNA integration</keyword>
<dbReference type="InterPro" id="IPR010998">
    <property type="entry name" value="Integrase_recombinase_N"/>
</dbReference>
<keyword evidence="9" id="KW-1185">Reference proteome</keyword>
<feature type="domain" description="Core-binding (CB)" evidence="7">
    <location>
        <begin position="97"/>
        <end position="180"/>
    </location>
</feature>
<gene>
    <name evidence="8" type="ORF">P7122_03265</name>
</gene>
<keyword evidence="4" id="KW-0233">DNA recombination</keyword>
<dbReference type="NCBIfam" id="NF040815">
    <property type="entry name" value="recomb_XerA_Arch"/>
    <property type="match status" value="1"/>
</dbReference>
<dbReference type="Proteomes" id="UP001529085">
    <property type="component" value="Unassembled WGS sequence"/>
</dbReference>
<organism evidence="8 9">
    <name type="scientific">Winogradskyella marincola</name>
    <dbReference type="NCBI Taxonomy" id="3037795"/>
    <lineage>
        <taxon>Bacteria</taxon>
        <taxon>Pseudomonadati</taxon>
        <taxon>Bacteroidota</taxon>
        <taxon>Flavobacteriia</taxon>
        <taxon>Flavobacteriales</taxon>
        <taxon>Flavobacteriaceae</taxon>
        <taxon>Winogradskyella</taxon>
    </lineage>
</organism>
<comment type="caution">
    <text evidence="8">The sequence shown here is derived from an EMBL/GenBank/DDBJ whole genome shotgun (WGS) entry which is preliminary data.</text>
</comment>
<dbReference type="InterPro" id="IPR044068">
    <property type="entry name" value="CB"/>
</dbReference>
<dbReference type="PROSITE" id="PS51900">
    <property type="entry name" value="CB"/>
    <property type="match status" value="1"/>
</dbReference>
<dbReference type="Pfam" id="PF00589">
    <property type="entry name" value="Phage_integrase"/>
    <property type="match status" value="1"/>
</dbReference>
<reference evidence="8 9" key="1">
    <citation type="submission" date="2023-03" db="EMBL/GenBank/DDBJ databases">
        <title>Strain YYF002 represents a novel species in the genus Winogradskyella isolated from seawater.</title>
        <authorList>
            <person name="Fu Z.-Y."/>
        </authorList>
    </citation>
    <scope>NUCLEOTIDE SEQUENCE [LARGE SCALE GENOMIC DNA]</scope>
    <source>
        <strain evidence="8 9">YYF002</strain>
    </source>
</reference>
<evidence type="ECO:0000256" key="3">
    <source>
        <dbReference type="ARBA" id="ARBA00023125"/>
    </source>
</evidence>
<dbReference type="SUPFAM" id="SSF56349">
    <property type="entry name" value="DNA breaking-rejoining enzymes"/>
    <property type="match status" value="1"/>
</dbReference>
<evidence type="ECO:0000256" key="2">
    <source>
        <dbReference type="ARBA" id="ARBA00022908"/>
    </source>
</evidence>
<sequence length="396" mass="46506">MEIITPNITLFCFRHKEKKHLGIKFNYNEDLLKIVRGLPNTRWSNSKKTWYTPYTKYHFREVKKNFRNSAKIDWSSINIKSLNEDTTNTKRTRLLSQDQKDMLNGFYKYLKGKRYSKSTVDTYTFFVADFIDFHHQKPIKSLTNRDVELFIESVFIKRKYSISTQRQFISAMKVFKTYYPEIALNEMNLVRPKKSKKIPTVLSQNEVLDLIRCTKNLKHRAIIALLYSCGLRISELINLKLADINIDRRQLHIKNSKGRKDRLVSLADSFLPLLSNYYLSYAPKTYFVEGSKGGKYSAESIRQFIKRNCKTANINKVVTPHTLRHSYATHLLENGTDIRYIQSLLGHSRPETTMIYTHVQRKDLMKITNPLDTIVQKTMKQDKASSKLGLSRDFNK</sequence>
<evidence type="ECO:0000313" key="9">
    <source>
        <dbReference type="Proteomes" id="UP001529085"/>
    </source>
</evidence>
<dbReference type="InterPro" id="IPR013762">
    <property type="entry name" value="Integrase-like_cat_sf"/>
</dbReference>
<dbReference type="InterPro" id="IPR004107">
    <property type="entry name" value="Integrase_SAM-like_N"/>
</dbReference>
<evidence type="ECO:0000259" key="6">
    <source>
        <dbReference type="PROSITE" id="PS51898"/>
    </source>
</evidence>
<dbReference type="Gene3D" id="1.10.150.130">
    <property type="match status" value="1"/>
</dbReference>